<feature type="region of interest" description="Disordered" evidence="1">
    <location>
        <begin position="136"/>
        <end position="167"/>
    </location>
</feature>
<dbReference type="RefSeq" id="XP_013927595.1">
    <property type="nucleotide sequence ID" value="XM_014072120.1"/>
</dbReference>
<accession>A0A6I9YVD7</accession>
<dbReference type="PANTHER" id="PTHR17384">
    <property type="entry name" value="P-SELECTIN GLYCOPROTEIN LIGAND-1"/>
    <property type="match status" value="1"/>
</dbReference>
<evidence type="ECO:0000313" key="5">
    <source>
        <dbReference type="RefSeq" id="XP_013927595.1"/>
    </source>
</evidence>
<keyword evidence="2" id="KW-1133">Transmembrane helix</keyword>
<protein>
    <submittedName>
        <fullName evidence="5">P-selectin glycoprotein ligand 1</fullName>
    </submittedName>
</protein>
<sequence length="429" mass="46567">MAPWWTFLAMILSSFLLSGDFKSIQDGTSTKNVATPANVGDSKLKAATEGSNGSSPLPHQGRRDPEKKHAKEPPALPTAPGVSTEPLREEATSFPTEIVTKIASKGSPKNVLAKSKPKSLPPKTTTEWSWLVEVTSKPSQEPVSTPTLEKKLETSGPSSKGQEGLFRSSLKKVTPTLAFSDDLSTVSSQDLMDDSRFSTAIQKLIPNTPRPGTKSKMKLPLTAATSAMPQHLDEISSTSQTLVEDTEFSTATQKPSLDSGRSGLNPRAKPFLVTGTSEPHKTRKYDWLDEMESTSLAFSTRSPKRSLRLTTSGSSATTQGTPPLADDASLLIGKCLLAILLLALVAAIFIVCSGVLAIMLWRQKRSYRLGQANHTEMVCISSLLSAEKEEEEEEERRRRPKVKRVHLLGETASETDADNLTLNSFLPEH</sequence>
<keyword evidence="2" id="KW-0472">Membrane</keyword>
<feature type="region of interest" description="Disordered" evidence="1">
    <location>
        <begin position="235"/>
        <end position="277"/>
    </location>
</feature>
<gene>
    <name evidence="5" type="primary">SELPLG</name>
</gene>
<organism evidence="4 5">
    <name type="scientific">Thamnophis sirtalis</name>
    <dbReference type="NCBI Taxonomy" id="35019"/>
    <lineage>
        <taxon>Eukaryota</taxon>
        <taxon>Metazoa</taxon>
        <taxon>Chordata</taxon>
        <taxon>Craniata</taxon>
        <taxon>Vertebrata</taxon>
        <taxon>Euteleostomi</taxon>
        <taxon>Lepidosauria</taxon>
        <taxon>Squamata</taxon>
        <taxon>Bifurcata</taxon>
        <taxon>Unidentata</taxon>
        <taxon>Episquamata</taxon>
        <taxon>Toxicofera</taxon>
        <taxon>Serpentes</taxon>
        <taxon>Colubroidea</taxon>
        <taxon>Colubridae</taxon>
        <taxon>Natricinae</taxon>
        <taxon>Thamnophis</taxon>
    </lineage>
</organism>
<feature type="compositionally biased region" description="Polar residues" evidence="1">
    <location>
        <begin position="136"/>
        <end position="147"/>
    </location>
</feature>
<feature type="compositionally biased region" description="Low complexity" evidence="1">
    <location>
        <begin position="310"/>
        <end position="320"/>
    </location>
</feature>
<evidence type="ECO:0000256" key="2">
    <source>
        <dbReference type="SAM" id="Phobius"/>
    </source>
</evidence>
<dbReference type="CTD" id="6404"/>
<feature type="transmembrane region" description="Helical" evidence="2">
    <location>
        <begin position="336"/>
        <end position="361"/>
    </location>
</feature>
<feature type="compositionally biased region" description="Basic and acidic residues" evidence="1">
    <location>
        <begin position="61"/>
        <end position="72"/>
    </location>
</feature>
<keyword evidence="3" id="KW-0732">Signal</keyword>
<name>A0A6I9YVD7_9SAUR</name>
<dbReference type="Proteomes" id="UP000504617">
    <property type="component" value="Unplaced"/>
</dbReference>
<dbReference type="OrthoDB" id="8927116at2759"/>
<feature type="signal peptide" evidence="3">
    <location>
        <begin position="1"/>
        <end position="21"/>
    </location>
</feature>
<dbReference type="PANTHER" id="PTHR17384:SF7">
    <property type="entry name" value="P-SELECTIN GLYCOPROTEIN LIGAND 1"/>
    <property type="match status" value="1"/>
</dbReference>
<feature type="chain" id="PRO_5026662357" evidence="3">
    <location>
        <begin position="22"/>
        <end position="429"/>
    </location>
</feature>
<dbReference type="GO" id="GO:0050901">
    <property type="term" value="P:leukocyte tethering or rolling"/>
    <property type="evidence" value="ECO:0007669"/>
    <property type="project" value="TreeGrafter"/>
</dbReference>
<dbReference type="AlphaFoldDB" id="A0A6I9YVD7"/>
<feature type="region of interest" description="Disordered" evidence="1">
    <location>
        <begin position="299"/>
        <end position="320"/>
    </location>
</feature>
<feature type="compositionally biased region" description="Polar residues" evidence="1">
    <location>
        <begin position="235"/>
        <end position="256"/>
    </location>
</feature>
<feature type="region of interest" description="Disordered" evidence="1">
    <location>
        <begin position="44"/>
        <end position="92"/>
    </location>
</feature>
<dbReference type="InterPro" id="IPR026195">
    <property type="entry name" value="PSGL-1"/>
</dbReference>
<dbReference type="GeneID" id="106553580"/>
<evidence type="ECO:0000313" key="4">
    <source>
        <dbReference type="Proteomes" id="UP000504617"/>
    </source>
</evidence>
<reference evidence="5" key="1">
    <citation type="submission" date="2025-08" db="UniProtKB">
        <authorList>
            <consortium name="RefSeq"/>
        </authorList>
    </citation>
    <scope>IDENTIFICATION</scope>
    <source>
        <tissue evidence="5">Skeletal muscle</tissue>
    </source>
</reference>
<keyword evidence="2" id="KW-0812">Transmembrane</keyword>
<keyword evidence="4" id="KW-1185">Reference proteome</keyword>
<evidence type="ECO:0000256" key="1">
    <source>
        <dbReference type="SAM" id="MobiDB-lite"/>
    </source>
</evidence>
<evidence type="ECO:0000256" key="3">
    <source>
        <dbReference type="SAM" id="SignalP"/>
    </source>
</evidence>
<dbReference type="KEGG" id="tsr:106553580"/>
<proteinExistence type="predicted"/>
<dbReference type="GO" id="GO:0005886">
    <property type="term" value="C:plasma membrane"/>
    <property type="evidence" value="ECO:0007669"/>
    <property type="project" value="TreeGrafter"/>
</dbReference>